<dbReference type="Gene3D" id="3.50.50.60">
    <property type="entry name" value="FAD/NAD(P)-binding domain"/>
    <property type="match status" value="1"/>
</dbReference>
<dbReference type="AlphaFoldDB" id="A0AA37PIG0"/>
<organism evidence="9 11">
    <name type="scientific">Mycobacterium montefiorense</name>
    <dbReference type="NCBI Taxonomy" id="154654"/>
    <lineage>
        <taxon>Bacteria</taxon>
        <taxon>Bacillati</taxon>
        <taxon>Actinomycetota</taxon>
        <taxon>Actinomycetes</taxon>
        <taxon>Mycobacteriales</taxon>
        <taxon>Mycobacteriaceae</taxon>
        <taxon>Mycobacterium</taxon>
        <taxon>Mycobacterium simiae complex</taxon>
    </lineage>
</organism>
<dbReference type="InterPro" id="IPR012132">
    <property type="entry name" value="GMC_OxRdtase"/>
</dbReference>
<dbReference type="PROSITE" id="PS00623">
    <property type="entry name" value="GMC_OXRED_1"/>
    <property type="match status" value="1"/>
</dbReference>
<sequence length="538" mass="57901">MSGYSQNVSSSRDAFDYVIVGAGSAGCVLANRLSADPSVQVLLLEAGPPDTLDTIRMPALWSGLFGSEVDWDYRLEPQPHYAGSDLYPRGKTLGGSSAINAMIYIRGHRTDFDCWSEKGCRGWDYDGILPYFVKAESNSRLAAPFHGKEGPLHVEDMLFTHELSYNWIDSAVGWGLPFNDDFNGSSQIGSGAYQVTCHQGWRWSAADAYLKPVHDRPNLTVRGNSPATRILFDGQRACGVAYLHAGIENTARADAEVILSAGAINSPQLLMLSGIGGAPQLRAHDIAVKVDLPGVGANLNDHTMTPIVWATKDSTDLLQLATPENMTRWQQRGGGPFCSVAAEVGGFLCTNGNDVPDVQLTCGPTALVHHGRFSLPLESFTMLVSATHPRSRGRLTLRSSDPLGAPRIDAGYFSEPADLKVVMQGLRAVLEIADRQPLKDNLGALRLPDSVPDDAALAEHIRRWSQTQYHPVGTCAMGVDEDSVVDPELQVRGVDNLRVIDASVMPSIIGGNTNATTIVIGEKGADLVRAKQSKEGAS</sequence>
<evidence type="ECO:0000313" key="9">
    <source>
        <dbReference type="EMBL" id="GKU70416.1"/>
    </source>
</evidence>
<keyword evidence="3 5" id="KW-0285">Flavoprotein</keyword>
<dbReference type="InterPro" id="IPR000172">
    <property type="entry name" value="GMC_OxRdtase_N"/>
</dbReference>
<keyword evidence="4 5" id="KW-0274">FAD</keyword>
<reference evidence="8" key="1">
    <citation type="journal article" date="2018" name="Genome Announc.">
        <title>Draft Genome Sequence of Mycobacterium montefiorense Isolated from Japanese Black Salamander (Hynobius nigrescens).</title>
        <authorList>
            <person name="Fukano H."/>
            <person name="Yoshida M."/>
            <person name="Shimizu A."/>
            <person name="Iwao H."/>
            <person name="Katayama Y."/>
            <person name="Omatsu T."/>
            <person name="Mizutani T."/>
            <person name="Kurata O."/>
            <person name="Wada S."/>
            <person name="Hoshino Y."/>
        </authorList>
    </citation>
    <scope>NUCLEOTIDE SEQUENCE</scope>
    <source>
        <strain evidence="8">BS</strain>
    </source>
</reference>
<evidence type="ECO:0000259" key="7">
    <source>
        <dbReference type="PROSITE" id="PS00624"/>
    </source>
</evidence>
<dbReference type="EMBL" id="BQYH01000002">
    <property type="protein sequence ID" value="GKU70416.1"/>
    <property type="molecule type" value="Genomic_DNA"/>
</dbReference>
<evidence type="ECO:0000313" key="8">
    <source>
        <dbReference type="EMBL" id="GBG37273.1"/>
    </source>
</evidence>
<dbReference type="GO" id="GO:0016614">
    <property type="term" value="F:oxidoreductase activity, acting on CH-OH group of donors"/>
    <property type="evidence" value="ECO:0007669"/>
    <property type="project" value="InterPro"/>
</dbReference>
<evidence type="ECO:0000259" key="6">
    <source>
        <dbReference type="PROSITE" id="PS00623"/>
    </source>
</evidence>
<evidence type="ECO:0000256" key="4">
    <source>
        <dbReference type="ARBA" id="ARBA00022827"/>
    </source>
</evidence>
<feature type="domain" description="Glucose-methanol-choline oxidoreductase N-terminal" evidence="7">
    <location>
        <begin position="262"/>
        <end position="276"/>
    </location>
</feature>
<dbReference type="PROSITE" id="PS00624">
    <property type="entry name" value="GMC_OXRED_2"/>
    <property type="match status" value="1"/>
</dbReference>
<evidence type="ECO:0000256" key="3">
    <source>
        <dbReference type="ARBA" id="ARBA00022630"/>
    </source>
</evidence>
<evidence type="ECO:0000256" key="2">
    <source>
        <dbReference type="ARBA" id="ARBA00010790"/>
    </source>
</evidence>
<keyword evidence="10" id="KW-1185">Reference proteome</keyword>
<gene>
    <name evidence="9" type="primary">betA_2</name>
    <name evidence="8" type="ORF">MmonteBS_16450</name>
    <name evidence="9" type="ORF">NJB18185_01930</name>
</gene>
<evidence type="ECO:0000256" key="1">
    <source>
        <dbReference type="ARBA" id="ARBA00001974"/>
    </source>
</evidence>
<dbReference type="InterPro" id="IPR036188">
    <property type="entry name" value="FAD/NAD-bd_sf"/>
</dbReference>
<reference evidence="10" key="2">
    <citation type="submission" date="2018-04" db="EMBL/GenBank/DDBJ databases">
        <title>Draft genome sequence of Mycobacterium montefiorense isolated from Japanese black salamander.</title>
        <authorList>
            <person name="Fukano H."/>
            <person name="Yoshida M."/>
            <person name="Shimizu A."/>
            <person name="Iwao H."/>
            <person name="Kurata O."/>
            <person name="Katayama Y."/>
            <person name="Omatsu T."/>
            <person name="Mizutani T."/>
            <person name="Wada S."/>
            <person name="Hoshino Y."/>
        </authorList>
    </citation>
    <scope>NUCLEOTIDE SEQUENCE [LARGE SCALE GENOMIC DNA]</scope>
    <source>
        <strain evidence="10">BS</strain>
    </source>
</reference>
<dbReference type="RefSeq" id="WP_201263457.1">
    <property type="nucleotide sequence ID" value="NZ_BFCH01000011.1"/>
</dbReference>
<dbReference type="SUPFAM" id="SSF54373">
    <property type="entry name" value="FAD-linked reductases, C-terminal domain"/>
    <property type="match status" value="1"/>
</dbReference>
<comment type="similarity">
    <text evidence="2 5">Belongs to the GMC oxidoreductase family.</text>
</comment>
<reference evidence="9" key="3">
    <citation type="journal article" date="2022" name="Microbiol. Resour. Announc.">
        <title>Draft Genome Sequences of Eight Mycobacterium montefiorense Strains Isolated from Salamanders in Captivity.</title>
        <authorList>
            <person name="Komine T."/>
            <person name="Ihara H."/>
            <person name="Fukano H."/>
            <person name="Hoshino Y."/>
            <person name="Kurata O."/>
            <person name="Wada S."/>
        </authorList>
    </citation>
    <scope>NUCLEOTIDE SEQUENCE</scope>
    <source>
        <strain evidence="9">NJB18185</strain>
    </source>
</reference>
<dbReference type="Gene3D" id="3.30.560.10">
    <property type="entry name" value="Glucose Oxidase, domain 3"/>
    <property type="match status" value="1"/>
</dbReference>
<dbReference type="Proteomes" id="UP000245060">
    <property type="component" value="Unassembled WGS sequence"/>
</dbReference>
<evidence type="ECO:0000256" key="5">
    <source>
        <dbReference type="RuleBase" id="RU003968"/>
    </source>
</evidence>
<dbReference type="PANTHER" id="PTHR11552:SF147">
    <property type="entry name" value="CHOLINE DEHYDROGENASE, MITOCHONDRIAL"/>
    <property type="match status" value="1"/>
</dbReference>
<feature type="domain" description="Glucose-methanol-choline oxidoreductase N-terminal" evidence="6">
    <location>
        <begin position="90"/>
        <end position="113"/>
    </location>
</feature>
<reference evidence="9" key="4">
    <citation type="submission" date="2022-04" db="EMBL/GenBank/DDBJ databases">
        <authorList>
            <person name="Komine T."/>
            <person name="Fukano H."/>
            <person name="Wada S."/>
        </authorList>
    </citation>
    <scope>NUCLEOTIDE SEQUENCE</scope>
    <source>
        <strain evidence="9">NJB18185</strain>
    </source>
</reference>
<dbReference type="Pfam" id="PF00732">
    <property type="entry name" value="GMC_oxred_N"/>
    <property type="match status" value="1"/>
</dbReference>
<dbReference type="PIRSF" id="PIRSF000137">
    <property type="entry name" value="Alcohol_oxidase"/>
    <property type="match status" value="1"/>
</dbReference>
<accession>A0AA37PIG0</accession>
<dbReference type="GO" id="GO:0050660">
    <property type="term" value="F:flavin adenine dinucleotide binding"/>
    <property type="evidence" value="ECO:0007669"/>
    <property type="project" value="InterPro"/>
</dbReference>
<name>A0AA37PIG0_9MYCO</name>
<dbReference type="InterPro" id="IPR007867">
    <property type="entry name" value="GMC_OxRtase_C"/>
</dbReference>
<dbReference type="PANTHER" id="PTHR11552">
    <property type="entry name" value="GLUCOSE-METHANOL-CHOLINE GMC OXIDOREDUCTASE"/>
    <property type="match status" value="1"/>
</dbReference>
<dbReference type="SUPFAM" id="SSF51905">
    <property type="entry name" value="FAD/NAD(P)-binding domain"/>
    <property type="match status" value="1"/>
</dbReference>
<dbReference type="Pfam" id="PF05199">
    <property type="entry name" value="GMC_oxred_C"/>
    <property type="match status" value="1"/>
</dbReference>
<comment type="cofactor">
    <cofactor evidence="1">
        <name>FAD</name>
        <dbReference type="ChEBI" id="CHEBI:57692"/>
    </cofactor>
</comment>
<comment type="caution">
    <text evidence="9">The sequence shown here is derived from an EMBL/GenBank/DDBJ whole genome shotgun (WGS) entry which is preliminary data.</text>
</comment>
<dbReference type="Proteomes" id="UP001139505">
    <property type="component" value="Unassembled WGS sequence"/>
</dbReference>
<protein>
    <submittedName>
        <fullName evidence="9">Choline dehydrogenase</fullName>
    </submittedName>
</protein>
<proteinExistence type="inferred from homology"/>
<evidence type="ECO:0000313" key="10">
    <source>
        <dbReference type="Proteomes" id="UP000245060"/>
    </source>
</evidence>
<evidence type="ECO:0000313" key="11">
    <source>
        <dbReference type="Proteomes" id="UP001139505"/>
    </source>
</evidence>
<dbReference type="EMBL" id="BFCH01000011">
    <property type="protein sequence ID" value="GBG37273.1"/>
    <property type="molecule type" value="Genomic_DNA"/>
</dbReference>